<evidence type="ECO:0000313" key="1">
    <source>
        <dbReference type="EMBL" id="KAL3268369.1"/>
    </source>
</evidence>
<gene>
    <name evidence="1" type="ORF">HHI36_007485</name>
</gene>
<accession>A0ABD2MQ32</accession>
<dbReference type="Proteomes" id="UP001516400">
    <property type="component" value="Unassembled WGS sequence"/>
</dbReference>
<dbReference type="AlphaFoldDB" id="A0ABD2MQ32"/>
<proteinExistence type="predicted"/>
<dbReference type="EMBL" id="JABFTP020000021">
    <property type="protein sequence ID" value="KAL3268369.1"/>
    <property type="molecule type" value="Genomic_DNA"/>
</dbReference>
<protein>
    <recommendedName>
        <fullName evidence="3">Maturase K</fullName>
    </recommendedName>
</protein>
<comment type="caution">
    <text evidence="1">The sequence shown here is derived from an EMBL/GenBank/DDBJ whole genome shotgun (WGS) entry which is preliminary data.</text>
</comment>
<evidence type="ECO:0000313" key="2">
    <source>
        <dbReference type="Proteomes" id="UP001516400"/>
    </source>
</evidence>
<name>A0ABD2MQ32_9CUCU</name>
<sequence>MWKQCVADLFCYKFDFGVPLDDLFPPNDLHPKIELMYSYASKSLKKEMFGSDIVSSSSNQTEDLINLRKMVLNSKYLQGTPQSFLWLIEHFLGLLPIPLLPPYLQEKRLNWLLLSKQCKGIFQRYHETKRINYNLDDEIVSEMSKLPPQHSLLLDLQIRFMREISFFPEKLSRKKSKLIYYTKYFTASIFLRPFRSGLEQSIEKEYRYIILYMVLRWPFIQITYIHPSLSISELEQSTIRYKSKRIFK</sequence>
<evidence type="ECO:0008006" key="3">
    <source>
        <dbReference type="Google" id="ProtNLM"/>
    </source>
</evidence>
<organism evidence="1 2">
    <name type="scientific">Cryptolaemus montrouzieri</name>
    <dbReference type="NCBI Taxonomy" id="559131"/>
    <lineage>
        <taxon>Eukaryota</taxon>
        <taxon>Metazoa</taxon>
        <taxon>Ecdysozoa</taxon>
        <taxon>Arthropoda</taxon>
        <taxon>Hexapoda</taxon>
        <taxon>Insecta</taxon>
        <taxon>Pterygota</taxon>
        <taxon>Neoptera</taxon>
        <taxon>Endopterygota</taxon>
        <taxon>Coleoptera</taxon>
        <taxon>Polyphaga</taxon>
        <taxon>Cucujiformia</taxon>
        <taxon>Coccinelloidea</taxon>
        <taxon>Coccinellidae</taxon>
        <taxon>Scymninae</taxon>
        <taxon>Scymnini</taxon>
        <taxon>Cryptolaemus</taxon>
    </lineage>
</organism>
<reference evidence="1 2" key="1">
    <citation type="journal article" date="2021" name="BMC Biol.">
        <title>Horizontally acquired antibacterial genes associated with adaptive radiation of ladybird beetles.</title>
        <authorList>
            <person name="Li H.S."/>
            <person name="Tang X.F."/>
            <person name="Huang Y.H."/>
            <person name="Xu Z.Y."/>
            <person name="Chen M.L."/>
            <person name="Du X.Y."/>
            <person name="Qiu B.Y."/>
            <person name="Chen P.T."/>
            <person name="Zhang W."/>
            <person name="Slipinski A."/>
            <person name="Escalona H.E."/>
            <person name="Waterhouse R.M."/>
            <person name="Zwick A."/>
            <person name="Pang H."/>
        </authorList>
    </citation>
    <scope>NUCLEOTIDE SEQUENCE [LARGE SCALE GENOMIC DNA]</scope>
    <source>
        <strain evidence="1">SYSU2018</strain>
    </source>
</reference>
<keyword evidence="2" id="KW-1185">Reference proteome</keyword>